<proteinExistence type="predicted"/>
<evidence type="ECO:0000313" key="2">
    <source>
        <dbReference type="EMBL" id="QED28574.1"/>
    </source>
</evidence>
<name>A0A5B8XSP3_9DELT</name>
<dbReference type="Gene3D" id="2.60.200.20">
    <property type="match status" value="2"/>
</dbReference>
<dbReference type="CDD" id="cd00060">
    <property type="entry name" value="FHA"/>
    <property type="match status" value="2"/>
</dbReference>
<dbReference type="AlphaFoldDB" id="A0A5B8XSP3"/>
<gene>
    <name evidence="2" type="ORF">FRD01_15300</name>
</gene>
<dbReference type="SUPFAM" id="SSF49879">
    <property type="entry name" value="SMAD/FHA domain"/>
    <property type="match status" value="2"/>
</dbReference>
<dbReference type="Proteomes" id="UP000321595">
    <property type="component" value="Chromosome"/>
</dbReference>
<dbReference type="KEGG" id="bbae:FRD01_15300"/>
<reference evidence="2 3" key="1">
    <citation type="submission" date="2019-08" db="EMBL/GenBank/DDBJ databases">
        <authorList>
            <person name="Liang Q."/>
        </authorList>
    </citation>
    <scope>NUCLEOTIDE SEQUENCE [LARGE SCALE GENOMIC DNA]</scope>
    <source>
        <strain evidence="2 3">V1718</strain>
    </source>
</reference>
<sequence>MSFDLDVLRGWRETVHPDLNRAHRVPPLARLHGPRDTVVEIHGVDVYAGRFHPQHGPVDLHIDGLVDHELYRISAPHVRFSLDEDTEEWKVRHLSPAATTLLNGEPLVDTRAWADIRDGDTLKLGVVDFVFRRSGTSLAAWKEAQKALLLSVETPSLFLMRAGAACGPFFQLDTSGKKALIGRSFPDVIHSDRQRRLKRPDWDLAGLVDEERKYIGFRHVEIWRETDTDNWFLNPLSPRQRTYVNRVEVSGLTPLMPSDELGLGSVLFHFHHPSNIRLLVDRRTVELPAIVNWREEKAMRERKVRGDT</sequence>
<dbReference type="Pfam" id="PF00498">
    <property type="entry name" value="FHA"/>
    <property type="match status" value="1"/>
</dbReference>
<dbReference type="InterPro" id="IPR000253">
    <property type="entry name" value="FHA_dom"/>
</dbReference>
<feature type="domain" description="FHA" evidence="1">
    <location>
        <begin position="46"/>
        <end position="107"/>
    </location>
</feature>
<protein>
    <recommendedName>
        <fullName evidence="1">FHA domain-containing protein</fullName>
    </recommendedName>
</protein>
<dbReference type="EMBL" id="CP042467">
    <property type="protein sequence ID" value="QED28574.1"/>
    <property type="molecule type" value="Genomic_DNA"/>
</dbReference>
<dbReference type="RefSeq" id="WP_146961125.1">
    <property type="nucleotide sequence ID" value="NZ_CP042467.1"/>
</dbReference>
<organism evidence="2 3">
    <name type="scientific">Microvenator marinus</name>
    <dbReference type="NCBI Taxonomy" id="2600177"/>
    <lineage>
        <taxon>Bacteria</taxon>
        <taxon>Deltaproteobacteria</taxon>
        <taxon>Bradymonadales</taxon>
        <taxon>Microvenatoraceae</taxon>
        <taxon>Microvenator</taxon>
    </lineage>
</organism>
<evidence type="ECO:0000313" key="3">
    <source>
        <dbReference type="Proteomes" id="UP000321595"/>
    </source>
</evidence>
<dbReference type="InterPro" id="IPR008984">
    <property type="entry name" value="SMAD_FHA_dom_sf"/>
</dbReference>
<accession>A0A5B8XSP3</accession>
<keyword evidence="3" id="KW-1185">Reference proteome</keyword>
<evidence type="ECO:0000259" key="1">
    <source>
        <dbReference type="PROSITE" id="PS50006"/>
    </source>
</evidence>
<dbReference type="OrthoDB" id="5501729at2"/>
<dbReference type="PROSITE" id="PS50006">
    <property type="entry name" value="FHA_DOMAIN"/>
    <property type="match status" value="1"/>
</dbReference>